<dbReference type="Proteomes" id="UP000324767">
    <property type="component" value="Unassembled WGS sequence"/>
</dbReference>
<accession>A0A5M8PYC9</accession>
<name>A0A5M8PYC9_9LECA</name>
<proteinExistence type="predicted"/>
<evidence type="ECO:0000313" key="2">
    <source>
        <dbReference type="EMBL" id="KAA6413700.1"/>
    </source>
</evidence>
<comment type="caution">
    <text evidence="2">The sequence shown here is derived from an EMBL/GenBank/DDBJ whole genome shotgun (WGS) entry which is preliminary data.</text>
</comment>
<evidence type="ECO:0000256" key="1">
    <source>
        <dbReference type="SAM" id="MobiDB-lite"/>
    </source>
</evidence>
<feature type="compositionally biased region" description="Basic residues" evidence="1">
    <location>
        <begin position="1"/>
        <end position="11"/>
    </location>
</feature>
<feature type="region of interest" description="Disordered" evidence="1">
    <location>
        <begin position="1"/>
        <end position="49"/>
    </location>
</feature>
<feature type="region of interest" description="Disordered" evidence="1">
    <location>
        <begin position="90"/>
        <end position="149"/>
    </location>
</feature>
<dbReference type="InterPro" id="IPR024368">
    <property type="entry name" value="Ecl1/2/3"/>
</dbReference>
<protein>
    <recommendedName>
        <fullName evidence="4">Life-span regulatory factor</fullName>
    </recommendedName>
</protein>
<feature type="compositionally biased region" description="Polar residues" evidence="1">
    <location>
        <begin position="27"/>
        <end position="39"/>
    </location>
</feature>
<feature type="compositionally biased region" description="Low complexity" evidence="1">
    <location>
        <begin position="96"/>
        <end position="127"/>
    </location>
</feature>
<dbReference type="AlphaFoldDB" id="A0A5M8PYC9"/>
<evidence type="ECO:0008006" key="4">
    <source>
        <dbReference type="Google" id="ProtNLM"/>
    </source>
</evidence>
<gene>
    <name evidence="2" type="ORF">FRX48_02061</name>
</gene>
<dbReference type="OrthoDB" id="5430344at2759"/>
<organism evidence="2 3">
    <name type="scientific">Lasallia pustulata</name>
    <dbReference type="NCBI Taxonomy" id="136370"/>
    <lineage>
        <taxon>Eukaryota</taxon>
        <taxon>Fungi</taxon>
        <taxon>Dikarya</taxon>
        <taxon>Ascomycota</taxon>
        <taxon>Pezizomycotina</taxon>
        <taxon>Lecanoromycetes</taxon>
        <taxon>OSLEUM clade</taxon>
        <taxon>Umbilicariomycetidae</taxon>
        <taxon>Umbilicariales</taxon>
        <taxon>Umbilicariaceae</taxon>
        <taxon>Lasallia</taxon>
    </lineage>
</organism>
<evidence type="ECO:0000313" key="3">
    <source>
        <dbReference type="Proteomes" id="UP000324767"/>
    </source>
</evidence>
<dbReference type="EMBL" id="VXIT01000003">
    <property type="protein sequence ID" value="KAA6413700.1"/>
    <property type="molecule type" value="Genomic_DNA"/>
</dbReference>
<reference evidence="2 3" key="1">
    <citation type="submission" date="2019-09" db="EMBL/GenBank/DDBJ databases">
        <title>The hologenome of the rock-dwelling lichen Lasallia pustulata.</title>
        <authorList>
            <person name="Greshake Tzovaras B."/>
            <person name="Segers F."/>
            <person name="Bicker A."/>
            <person name="Dal Grande F."/>
            <person name="Otte J."/>
            <person name="Hankeln T."/>
            <person name="Schmitt I."/>
            <person name="Ebersberger I."/>
        </authorList>
    </citation>
    <scope>NUCLEOTIDE SEQUENCE [LARGE SCALE GENOMIC DNA]</scope>
    <source>
        <strain evidence="2">A1-1</strain>
    </source>
</reference>
<sequence length="149" mass="16176">MTSIHHAHRRTSPPNVKKTAVRAQRPTPLTRSASSRSVSKATKAKKQADVVVDDEVQDDGMATSFLQFCAMCEKQILVPNNSILYCSESCRRKDSSPPLTSTSTSNPYATILSSTPSPYTPSLSDPLGPKPKPLIPRLQPTILPPQPPP</sequence>
<dbReference type="Pfam" id="PF12855">
    <property type="entry name" value="Ecl1"/>
    <property type="match status" value="1"/>
</dbReference>